<name>A0A2I3HBN6_NOMLE</name>
<dbReference type="Ensembl" id="ENSNLET00000044997.1">
    <property type="protein sequence ID" value="ENSNLEP00000041044.1"/>
    <property type="gene ID" value="ENSNLEG00000028966.1"/>
</dbReference>
<sequence>MPGPQGGGGAPTMSLGKLSPVGWVSSSQGKRQLTAHMINLPLGDFRHTMHVGRGGDLMRRVGAPERGGTSQKPHSKPGLVLWTPALSPLPISLLGLDSGFCTISRLPHSEKPHDRDRDGSFPSEPGLRRSDSLLSFHLDLDLGPSLLSELLGVMSLPEAPAAETPAPAANPPAPTANPTGPAANPPAPAANPPAPAANPPAPAATPTGPAANPPAPATNPPAPATSSTPHGHCPNGVTAGLGPVAEVKASPVGGGPRGPAGPALGRHWGAGWDGGRHYLEMDARQERVEVLPQARASWESLDEKWRAPQAGSRTPVPSTVQVNTFEFADAEEDDEVKV</sequence>
<dbReference type="InterPro" id="IPR029273">
    <property type="entry name" value="Cdc42_effect-like"/>
</dbReference>
<dbReference type="AlphaFoldDB" id="A0A2I3HBN6"/>
<feature type="region of interest" description="Disordered" evidence="3">
    <location>
        <begin position="161"/>
        <end position="268"/>
    </location>
</feature>
<dbReference type="EMBL" id="ADFV01024414">
    <property type="status" value="NOT_ANNOTATED_CDS"/>
    <property type="molecule type" value="Genomic_DNA"/>
</dbReference>
<dbReference type="GO" id="GO:0005856">
    <property type="term" value="C:cytoskeleton"/>
    <property type="evidence" value="ECO:0007669"/>
    <property type="project" value="TreeGrafter"/>
</dbReference>
<dbReference type="GeneTree" id="ENSGT00940000160068"/>
<dbReference type="InParanoid" id="A0A2I3HBN6"/>
<dbReference type="PROSITE" id="PS50108">
    <property type="entry name" value="CRIB"/>
    <property type="match status" value="1"/>
</dbReference>
<dbReference type="GO" id="GO:0008360">
    <property type="term" value="P:regulation of cell shape"/>
    <property type="evidence" value="ECO:0007669"/>
    <property type="project" value="TreeGrafter"/>
</dbReference>
<evidence type="ECO:0000256" key="1">
    <source>
        <dbReference type="ARBA" id="ARBA00004184"/>
    </source>
</evidence>
<reference evidence="5" key="2">
    <citation type="submission" date="2025-08" db="UniProtKB">
        <authorList>
            <consortium name="Ensembl"/>
        </authorList>
    </citation>
    <scope>IDENTIFICATION</scope>
</reference>
<evidence type="ECO:0000313" key="5">
    <source>
        <dbReference type="Ensembl" id="ENSNLEP00000041044.1"/>
    </source>
</evidence>
<evidence type="ECO:0000313" key="6">
    <source>
        <dbReference type="Proteomes" id="UP000001073"/>
    </source>
</evidence>
<dbReference type="GO" id="GO:0031267">
    <property type="term" value="F:small GTPase binding"/>
    <property type="evidence" value="ECO:0007669"/>
    <property type="project" value="TreeGrafter"/>
</dbReference>
<feature type="region of interest" description="Disordered" evidence="3">
    <location>
        <begin position="107"/>
        <end position="126"/>
    </location>
</feature>
<evidence type="ECO:0000256" key="2">
    <source>
        <dbReference type="ARBA" id="ARBA00010770"/>
    </source>
</evidence>
<dbReference type="EMBL" id="ADFV01024413">
    <property type="status" value="NOT_ANNOTATED_CDS"/>
    <property type="molecule type" value="Genomic_DNA"/>
</dbReference>
<feature type="compositionally biased region" description="Pro residues" evidence="3">
    <location>
        <begin position="183"/>
        <end position="203"/>
    </location>
</feature>
<dbReference type="PANTHER" id="PTHR15344:SF7">
    <property type="entry name" value="CDC42 EFFECTOR PROTEIN 1"/>
    <property type="match status" value="1"/>
</dbReference>
<comment type="similarity">
    <text evidence="2">Belongs to the BORG/CEP family.</text>
</comment>
<dbReference type="Pfam" id="PF14957">
    <property type="entry name" value="BORG_CEP"/>
    <property type="match status" value="1"/>
</dbReference>
<feature type="compositionally biased region" description="Pro residues" evidence="3">
    <location>
        <begin position="211"/>
        <end position="223"/>
    </location>
</feature>
<evidence type="ECO:0000256" key="3">
    <source>
        <dbReference type="SAM" id="MobiDB-lite"/>
    </source>
</evidence>
<keyword evidence="6" id="KW-1185">Reference proteome</keyword>
<dbReference type="GO" id="GO:0005737">
    <property type="term" value="C:cytoplasm"/>
    <property type="evidence" value="ECO:0007669"/>
    <property type="project" value="UniProtKB-ARBA"/>
</dbReference>
<accession>A0A2I3HBN6</accession>
<dbReference type="PRINTS" id="PR01217">
    <property type="entry name" value="PRICHEXTENSN"/>
</dbReference>
<proteinExistence type="inferred from homology"/>
<evidence type="ECO:0000259" key="4">
    <source>
        <dbReference type="PROSITE" id="PS50108"/>
    </source>
</evidence>
<dbReference type="GO" id="GO:0007266">
    <property type="term" value="P:Rho protein signal transduction"/>
    <property type="evidence" value="ECO:0007669"/>
    <property type="project" value="TreeGrafter"/>
</dbReference>
<reference evidence="5" key="3">
    <citation type="submission" date="2025-09" db="UniProtKB">
        <authorList>
            <consortium name="Ensembl"/>
        </authorList>
    </citation>
    <scope>IDENTIFICATION</scope>
</reference>
<dbReference type="GO" id="GO:0005886">
    <property type="term" value="C:plasma membrane"/>
    <property type="evidence" value="ECO:0007669"/>
    <property type="project" value="TreeGrafter"/>
</dbReference>
<organism evidence="5 6">
    <name type="scientific">Nomascus leucogenys</name>
    <name type="common">Northern white-cheeked gibbon</name>
    <name type="synonym">Hylobates leucogenys</name>
    <dbReference type="NCBI Taxonomy" id="61853"/>
    <lineage>
        <taxon>Eukaryota</taxon>
        <taxon>Metazoa</taxon>
        <taxon>Chordata</taxon>
        <taxon>Craniata</taxon>
        <taxon>Vertebrata</taxon>
        <taxon>Euteleostomi</taxon>
        <taxon>Mammalia</taxon>
        <taxon>Eutheria</taxon>
        <taxon>Euarchontoglires</taxon>
        <taxon>Primates</taxon>
        <taxon>Haplorrhini</taxon>
        <taxon>Catarrhini</taxon>
        <taxon>Hylobatidae</taxon>
        <taxon>Nomascus</taxon>
    </lineage>
</organism>
<dbReference type="GO" id="GO:0031274">
    <property type="term" value="P:positive regulation of pseudopodium assembly"/>
    <property type="evidence" value="ECO:0007669"/>
    <property type="project" value="TreeGrafter"/>
</dbReference>
<dbReference type="InterPro" id="IPR000095">
    <property type="entry name" value="CRIB_dom"/>
</dbReference>
<dbReference type="OMA" id="SWESQDE"/>
<dbReference type="InterPro" id="IPR051296">
    <property type="entry name" value="Cdc42_Effector_BORG/CEP"/>
</dbReference>
<feature type="region of interest" description="Disordered" evidence="3">
    <location>
        <begin position="58"/>
        <end position="77"/>
    </location>
</feature>
<reference evidence="5 6" key="1">
    <citation type="submission" date="2012-10" db="EMBL/GenBank/DDBJ databases">
        <authorList>
            <consortium name="Gibbon Genome Sequencing Consortium"/>
        </authorList>
    </citation>
    <scope>NUCLEOTIDE SEQUENCE [LARGE SCALE GENOMIC DNA]</scope>
</reference>
<feature type="compositionally biased region" description="Basic and acidic residues" evidence="3">
    <location>
        <begin position="107"/>
        <end position="119"/>
    </location>
</feature>
<dbReference type="STRING" id="61853.ENSNLEP00000041044"/>
<dbReference type="FunCoup" id="A0A2I3HBN6">
    <property type="interactions" value="711"/>
</dbReference>
<dbReference type="PANTHER" id="PTHR15344">
    <property type="entry name" value="CDC42 EFFECTOR PROTEIN BORG"/>
    <property type="match status" value="1"/>
</dbReference>
<protein>
    <recommendedName>
        <fullName evidence="4">CRIB domain-containing protein</fullName>
    </recommendedName>
</protein>
<dbReference type="GO" id="GO:0030838">
    <property type="term" value="P:positive regulation of actin filament polymerization"/>
    <property type="evidence" value="ECO:0007669"/>
    <property type="project" value="TreeGrafter"/>
</dbReference>
<dbReference type="GO" id="GO:0012505">
    <property type="term" value="C:endomembrane system"/>
    <property type="evidence" value="ECO:0007669"/>
    <property type="project" value="UniProtKB-SubCell"/>
</dbReference>
<feature type="domain" description="CRIB" evidence="4">
    <location>
        <begin position="38"/>
        <end position="52"/>
    </location>
</feature>
<comment type="subcellular location">
    <subcellularLocation>
        <location evidence="1">Endomembrane system</location>
        <topology evidence="1">Peripheral membrane protein</topology>
    </subcellularLocation>
</comment>
<dbReference type="Proteomes" id="UP000001073">
    <property type="component" value="Chromosome 7b"/>
</dbReference>